<feature type="transmembrane region" description="Helical" evidence="1">
    <location>
        <begin position="41"/>
        <end position="59"/>
    </location>
</feature>
<feature type="transmembrane region" description="Helical" evidence="1">
    <location>
        <begin position="66"/>
        <end position="85"/>
    </location>
</feature>
<dbReference type="AlphaFoldDB" id="A0A5C1A775"/>
<gene>
    <name evidence="2" type="ORF">PX52LOC_00550</name>
</gene>
<dbReference type="Proteomes" id="UP000324974">
    <property type="component" value="Chromosome"/>
</dbReference>
<keyword evidence="3" id="KW-1185">Reference proteome</keyword>
<evidence type="ECO:0000256" key="1">
    <source>
        <dbReference type="SAM" id="Phobius"/>
    </source>
</evidence>
<accession>A0A5C1A775</accession>
<evidence type="ECO:0000313" key="3">
    <source>
        <dbReference type="Proteomes" id="UP000324974"/>
    </source>
</evidence>
<keyword evidence="1" id="KW-0472">Membrane</keyword>
<dbReference type="EMBL" id="CP042425">
    <property type="protein sequence ID" value="QEL13692.1"/>
    <property type="molecule type" value="Genomic_DNA"/>
</dbReference>
<protein>
    <submittedName>
        <fullName evidence="2">Uncharacterized protein</fullName>
    </submittedName>
</protein>
<organism evidence="2 3">
    <name type="scientific">Limnoglobus roseus</name>
    <dbReference type="NCBI Taxonomy" id="2598579"/>
    <lineage>
        <taxon>Bacteria</taxon>
        <taxon>Pseudomonadati</taxon>
        <taxon>Planctomycetota</taxon>
        <taxon>Planctomycetia</taxon>
        <taxon>Gemmatales</taxon>
        <taxon>Gemmataceae</taxon>
        <taxon>Limnoglobus</taxon>
    </lineage>
</organism>
<sequence>MSAAIAGSCTVAVVLIGWEATTTMPSCCGNARRDLAAQWNLAWFGPALVAGTVATWRAANSGERQVCRVCATVAAVLWVACTGFVRNWW</sequence>
<keyword evidence="1" id="KW-0812">Transmembrane</keyword>
<dbReference type="KEGG" id="lrs:PX52LOC_00550"/>
<proteinExistence type="predicted"/>
<reference evidence="3" key="1">
    <citation type="submission" date="2019-08" db="EMBL/GenBank/DDBJ databases">
        <title>Limnoglobus roseus gen. nov., sp. nov., a novel freshwater planctomycete with a giant genome from the family Gemmataceae.</title>
        <authorList>
            <person name="Kulichevskaya I.S."/>
            <person name="Naumoff D.G."/>
            <person name="Miroshnikov K."/>
            <person name="Ivanova A."/>
            <person name="Philippov D.A."/>
            <person name="Hakobyan A."/>
            <person name="Rijpstra I.C."/>
            <person name="Sinninghe Damste J.S."/>
            <person name="Liesack W."/>
            <person name="Dedysh S.N."/>
        </authorList>
    </citation>
    <scope>NUCLEOTIDE SEQUENCE [LARGE SCALE GENOMIC DNA]</scope>
    <source>
        <strain evidence="3">PX52</strain>
    </source>
</reference>
<evidence type="ECO:0000313" key="2">
    <source>
        <dbReference type="EMBL" id="QEL13692.1"/>
    </source>
</evidence>
<keyword evidence="1" id="KW-1133">Transmembrane helix</keyword>
<name>A0A5C1A775_9BACT</name>